<evidence type="ECO:0000259" key="1">
    <source>
        <dbReference type="Pfam" id="PF05699"/>
    </source>
</evidence>
<dbReference type="PANTHER" id="PTHR46169">
    <property type="entry name" value="DNA REPLICATION-RELATED ELEMENT FACTOR, ISOFORM A"/>
    <property type="match status" value="1"/>
</dbReference>
<dbReference type="Pfam" id="PF05699">
    <property type="entry name" value="Dimer_Tnp_hAT"/>
    <property type="match status" value="1"/>
</dbReference>
<proteinExistence type="predicted"/>
<name>A0A6A5FPC2_PERFL</name>
<gene>
    <name evidence="2" type="ORF">PFLUV_G00026760</name>
</gene>
<dbReference type="InterPro" id="IPR012337">
    <property type="entry name" value="RNaseH-like_sf"/>
</dbReference>
<evidence type="ECO:0000313" key="3">
    <source>
        <dbReference type="Proteomes" id="UP000465112"/>
    </source>
</evidence>
<dbReference type="InterPro" id="IPR008906">
    <property type="entry name" value="HATC_C_dom"/>
</dbReference>
<reference evidence="2 3" key="1">
    <citation type="submission" date="2019-06" db="EMBL/GenBank/DDBJ databases">
        <title>A chromosome-scale genome assembly of the European perch, Perca fluviatilis.</title>
        <authorList>
            <person name="Roques C."/>
            <person name="Zahm M."/>
            <person name="Cabau C."/>
            <person name="Klopp C."/>
            <person name="Bouchez O."/>
            <person name="Donnadieu C."/>
            <person name="Kuhl H."/>
            <person name="Gislard M."/>
            <person name="Guendouz S."/>
            <person name="Journot L."/>
            <person name="Haffray P."/>
            <person name="Bestin A."/>
            <person name="Morvezen R."/>
            <person name="Feron R."/>
            <person name="Wen M."/>
            <person name="Jouanno E."/>
            <person name="Herpin A."/>
            <person name="Schartl M."/>
            <person name="Postlethwait J."/>
            <person name="Schaerlinger B."/>
            <person name="Chardard D."/>
            <person name="Lecocq T."/>
            <person name="Poncet C."/>
            <person name="Jaffrelo L."/>
            <person name="Lampietro C."/>
            <person name="Guiguen Y."/>
        </authorList>
    </citation>
    <scope>NUCLEOTIDE SEQUENCE [LARGE SCALE GENOMIC DNA]</scope>
    <source>
        <tissue evidence="2">Blood</tissue>
    </source>
</reference>
<dbReference type="PANTHER" id="PTHR46169:SF15">
    <property type="entry name" value="INNER CENTROMERE PROTEIN A-LIKE ISOFORM X1-RELATED"/>
    <property type="match status" value="1"/>
</dbReference>
<keyword evidence="3" id="KW-1185">Reference proteome</keyword>
<dbReference type="EMBL" id="VHII01000002">
    <property type="protein sequence ID" value="KAF1394395.1"/>
    <property type="molecule type" value="Genomic_DNA"/>
</dbReference>
<accession>A0A6A5FPC2</accession>
<sequence>MMERFAEQYAAVQAATIDPRIKQSAERKRLETLSNDDHRKAEEFVRTMKPLYTSSLCVSADESPTCSQIFWDGDTWKFLQESSAMDPRFKNRIDSDEIWCGMSNQEEVGLLLDSDADDELEPIFSSDETLCPKRPRLTGLEELFEEEDRALKSVTAAEKTPIPERVQREIQLYRKLAAVPTSEDTLAWWWKRRDSLPLLSQLSNSYLCIQASSASRERVCSTAGDTISRDGSHILPEQVDMQIFLQKN</sequence>
<organism evidence="2 3">
    <name type="scientific">Perca fluviatilis</name>
    <name type="common">European perch</name>
    <dbReference type="NCBI Taxonomy" id="8168"/>
    <lineage>
        <taxon>Eukaryota</taxon>
        <taxon>Metazoa</taxon>
        <taxon>Chordata</taxon>
        <taxon>Craniata</taxon>
        <taxon>Vertebrata</taxon>
        <taxon>Euteleostomi</taxon>
        <taxon>Actinopterygii</taxon>
        <taxon>Neopterygii</taxon>
        <taxon>Teleostei</taxon>
        <taxon>Neoteleostei</taxon>
        <taxon>Acanthomorphata</taxon>
        <taxon>Eupercaria</taxon>
        <taxon>Perciformes</taxon>
        <taxon>Percoidei</taxon>
        <taxon>Percidae</taxon>
        <taxon>Percinae</taxon>
        <taxon>Perca</taxon>
    </lineage>
</organism>
<dbReference type="AlphaFoldDB" id="A0A6A5FPC2"/>
<dbReference type="SUPFAM" id="SSF53098">
    <property type="entry name" value="Ribonuclease H-like"/>
    <property type="match status" value="1"/>
</dbReference>
<dbReference type="GO" id="GO:0006357">
    <property type="term" value="P:regulation of transcription by RNA polymerase II"/>
    <property type="evidence" value="ECO:0007669"/>
    <property type="project" value="TreeGrafter"/>
</dbReference>
<evidence type="ECO:0000313" key="2">
    <source>
        <dbReference type="EMBL" id="KAF1394395.1"/>
    </source>
</evidence>
<dbReference type="InterPro" id="IPR052717">
    <property type="entry name" value="Vacuolar_transposase_reg"/>
</dbReference>
<feature type="domain" description="HAT C-terminal dimerisation" evidence="1">
    <location>
        <begin position="182"/>
        <end position="248"/>
    </location>
</feature>
<dbReference type="GO" id="GO:0046983">
    <property type="term" value="F:protein dimerization activity"/>
    <property type="evidence" value="ECO:0007669"/>
    <property type="project" value="InterPro"/>
</dbReference>
<comment type="caution">
    <text evidence="2">The sequence shown here is derived from an EMBL/GenBank/DDBJ whole genome shotgun (WGS) entry which is preliminary data.</text>
</comment>
<dbReference type="GO" id="GO:0005634">
    <property type="term" value="C:nucleus"/>
    <property type="evidence" value="ECO:0007669"/>
    <property type="project" value="TreeGrafter"/>
</dbReference>
<protein>
    <recommendedName>
        <fullName evidence="1">HAT C-terminal dimerisation domain-containing protein</fullName>
    </recommendedName>
</protein>
<dbReference type="Proteomes" id="UP000465112">
    <property type="component" value="Chromosome 2"/>
</dbReference>